<evidence type="ECO:0000256" key="1">
    <source>
        <dbReference type="SAM" id="Phobius"/>
    </source>
</evidence>
<reference evidence="3" key="1">
    <citation type="submission" date="2023-07" db="EMBL/GenBank/DDBJ databases">
        <title>The genome sequence of Rhodocytophaga aerolata KACC 12507.</title>
        <authorList>
            <person name="Zhang X."/>
        </authorList>
    </citation>
    <scope>NUCLEOTIDE SEQUENCE</scope>
    <source>
        <strain evidence="3">KACC 12507</strain>
    </source>
</reference>
<evidence type="ECO:0000256" key="2">
    <source>
        <dbReference type="SAM" id="SignalP"/>
    </source>
</evidence>
<dbReference type="Proteomes" id="UP001168528">
    <property type="component" value="Unassembled WGS sequence"/>
</dbReference>
<dbReference type="EMBL" id="JAUKPO010000001">
    <property type="protein sequence ID" value="MDO1445230.1"/>
    <property type="molecule type" value="Genomic_DNA"/>
</dbReference>
<keyword evidence="4" id="KW-1185">Reference proteome</keyword>
<sequence>MKNRIFLIIFAFIVLVAGSSTGAFAQDAVPTADEGAGWIDIALYISYILIFLCAIAAVVLPLIQSAGDPKALLKSGLGAVAILVVFGIAYVLSGNEVIPMYTQFGIGESGSKLIGGGLITVYLLFFIALAAIIYTEVTSLIK</sequence>
<keyword evidence="1" id="KW-0812">Transmembrane</keyword>
<feature type="transmembrane region" description="Helical" evidence="1">
    <location>
        <begin position="113"/>
        <end position="134"/>
    </location>
</feature>
<dbReference type="RefSeq" id="WP_302036020.1">
    <property type="nucleotide sequence ID" value="NZ_JAUKPO010000001.1"/>
</dbReference>
<protein>
    <submittedName>
        <fullName evidence="3">Uncharacterized protein</fullName>
    </submittedName>
</protein>
<organism evidence="3 4">
    <name type="scientific">Rhodocytophaga aerolata</name>
    <dbReference type="NCBI Taxonomy" id="455078"/>
    <lineage>
        <taxon>Bacteria</taxon>
        <taxon>Pseudomonadati</taxon>
        <taxon>Bacteroidota</taxon>
        <taxon>Cytophagia</taxon>
        <taxon>Cytophagales</taxon>
        <taxon>Rhodocytophagaceae</taxon>
        <taxon>Rhodocytophaga</taxon>
    </lineage>
</organism>
<evidence type="ECO:0000313" key="4">
    <source>
        <dbReference type="Proteomes" id="UP001168528"/>
    </source>
</evidence>
<evidence type="ECO:0000313" key="3">
    <source>
        <dbReference type="EMBL" id="MDO1445230.1"/>
    </source>
</evidence>
<feature type="transmembrane region" description="Helical" evidence="1">
    <location>
        <begin position="41"/>
        <end position="63"/>
    </location>
</feature>
<gene>
    <name evidence="3" type="ORF">Q0590_03155</name>
</gene>
<comment type="caution">
    <text evidence="3">The sequence shown here is derived from an EMBL/GenBank/DDBJ whole genome shotgun (WGS) entry which is preliminary data.</text>
</comment>
<keyword evidence="1" id="KW-1133">Transmembrane helix</keyword>
<proteinExistence type="predicted"/>
<keyword evidence="1" id="KW-0472">Membrane</keyword>
<accession>A0ABT8QZG3</accession>
<feature type="signal peptide" evidence="2">
    <location>
        <begin position="1"/>
        <end position="25"/>
    </location>
</feature>
<feature type="transmembrane region" description="Helical" evidence="1">
    <location>
        <begin position="75"/>
        <end position="93"/>
    </location>
</feature>
<name>A0ABT8QZG3_9BACT</name>
<feature type="chain" id="PRO_5046391234" evidence="2">
    <location>
        <begin position="26"/>
        <end position="142"/>
    </location>
</feature>
<keyword evidence="2" id="KW-0732">Signal</keyword>